<accession>A0A1D2NDP2</accession>
<evidence type="ECO:0000313" key="2">
    <source>
        <dbReference type="Proteomes" id="UP000094527"/>
    </source>
</evidence>
<comment type="caution">
    <text evidence="1">The sequence shown here is derived from an EMBL/GenBank/DDBJ whole genome shotgun (WGS) entry which is preliminary data.</text>
</comment>
<proteinExistence type="predicted"/>
<dbReference type="AlphaFoldDB" id="A0A1D2NDP2"/>
<reference evidence="1 2" key="1">
    <citation type="journal article" date="2016" name="Genome Biol. Evol.">
        <title>Gene Family Evolution Reflects Adaptation to Soil Environmental Stressors in the Genome of the Collembolan Orchesella cincta.</title>
        <authorList>
            <person name="Faddeeva-Vakhrusheva A."/>
            <person name="Derks M.F."/>
            <person name="Anvar S.Y."/>
            <person name="Agamennone V."/>
            <person name="Suring W."/>
            <person name="Smit S."/>
            <person name="van Straalen N.M."/>
            <person name="Roelofs D."/>
        </authorList>
    </citation>
    <scope>NUCLEOTIDE SEQUENCE [LARGE SCALE GENOMIC DNA]</scope>
    <source>
        <tissue evidence="1">Mixed pool</tissue>
    </source>
</reference>
<organism evidence="1 2">
    <name type="scientific">Orchesella cincta</name>
    <name type="common">Springtail</name>
    <name type="synonym">Podura cincta</name>
    <dbReference type="NCBI Taxonomy" id="48709"/>
    <lineage>
        <taxon>Eukaryota</taxon>
        <taxon>Metazoa</taxon>
        <taxon>Ecdysozoa</taxon>
        <taxon>Arthropoda</taxon>
        <taxon>Hexapoda</taxon>
        <taxon>Collembola</taxon>
        <taxon>Entomobryomorpha</taxon>
        <taxon>Entomobryoidea</taxon>
        <taxon>Orchesellidae</taxon>
        <taxon>Orchesellinae</taxon>
        <taxon>Orchesella</taxon>
    </lineage>
</organism>
<sequence>MGDSTSNSSGGDGVKVAWARLGKVWWPGKYVKRDDWTDEIKLDIEDLMKRKKSVRLEQVHIVEFCNEDGFEVITNPNQIILDFDEEKKIDMIKRAMSRQTL</sequence>
<dbReference type="Proteomes" id="UP000094527">
    <property type="component" value="Unassembled WGS sequence"/>
</dbReference>
<dbReference type="EMBL" id="LJIJ01000082">
    <property type="protein sequence ID" value="ODN03215.1"/>
    <property type="molecule type" value="Genomic_DNA"/>
</dbReference>
<evidence type="ECO:0008006" key="3">
    <source>
        <dbReference type="Google" id="ProtNLM"/>
    </source>
</evidence>
<protein>
    <recommendedName>
        <fullName evidence="3">PWWP domain-containing protein</fullName>
    </recommendedName>
</protein>
<gene>
    <name evidence="1" type="ORF">Ocin01_03452</name>
</gene>
<keyword evidence="2" id="KW-1185">Reference proteome</keyword>
<name>A0A1D2NDP2_ORCCI</name>
<evidence type="ECO:0000313" key="1">
    <source>
        <dbReference type="EMBL" id="ODN03215.1"/>
    </source>
</evidence>